<evidence type="ECO:0000256" key="6">
    <source>
        <dbReference type="ARBA" id="ARBA00022490"/>
    </source>
</evidence>
<dbReference type="PANTHER" id="PTHR41391">
    <property type="entry name" value="RESTRICTION OF TELOMERE CAPPING PROTEIN 4"/>
    <property type="match status" value="1"/>
</dbReference>
<feature type="compositionally biased region" description="Basic and acidic residues" evidence="8">
    <location>
        <begin position="33"/>
        <end position="42"/>
    </location>
</feature>
<keyword evidence="6" id="KW-0963">Cytoplasm</keyword>
<protein>
    <recommendedName>
        <fullName evidence="5">Restriction of telomere capping protein 4</fullName>
    </recommendedName>
</protein>
<dbReference type="InterPro" id="IPR028094">
    <property type="entry name" value="RTC4_C"/>
</dbReference>
<reference evidence="10" key="1">
    <citation type="submission" date="2023-03" db="EMBL/GenBank/DDBJ databases">
        <title>Massive genome expansion in bonnet fungi (Mycena s.s.) driven by repeated elements and novel gene families across ecological guilds.</title>
        <authorList>
            <consortium name="Lawrence Berkeley National Laboratory"/>
            <person name="Harder C.B."/>
            <person name="Miyauchi S."/>
            <person name="Viragh M."/>
            <person name="Kuo A."/>
            <person name="Thoen E."/>
            <person name="Andreopoulos B."/>
            <person name="Lu D."/>
            <person name="Skrede I."/>
            <person name="Drula E."/>
            <person name="Henrissat B."/>
            <person name="Morin E."/>
            <person name="Kohler A."/>
            <person name="Barry K."/>
            <person name="LaButti K."/>
            <person name="Morin E."/>
            <person name="Salamov A."/>
            <person name="Lipzen A."/>
            <person name="Mereny Z."/>
            <person name="Hegedus B."/>
            <person name="Baldrian P."/>
            <person name="Stursova M."/>
            <person name="Weitz H."/>
            <person name="Taylor A."/>
            <person name="Grigoriev I.V."/>
            <person name="Nagy L.G."/>
            <person name="Martin F."/>
            <person name="Kauserud H."/>
        </authorList>
    </citation>
    <scope>NUCLEOTIDE SEQUENCE</scope>
    <source>
        <strain evidence="10">CBHHK173m</strain>
    </source>
</reference>
<keyword evidence="11" id="KW-1185">Reference proteome</keyword>
<gene>
    <name evidence="10" type="ORF">B0H15DRAFT_802927</name>
</gene>
<comment type="similarity">
    <text evidence="4">Belongs to the RTC4 family.</text>
</comment>
<feature type="region of interest" description="Disordered" evidence="8">
    <location>
        <begin position="785"/>
        <end position="848"/>
    </location>
</feature>
<evidence type="ECO:0000256" key="2">
    <source>
        <dbReference type="ARBA" id="ARBA00004123"/>
    </source>
</evidence>
<feature type="region of interest" description="Disordered" evidence="8">
    <location>
        <begin position="520"/>
        <end position="544"/>
    </location>
</feature>
<feature type="domain" description="Restriction of telomere capping protein 4 C-terminal" evidence="9">
    <location>
        <begin position="378"/>
        <end position="528"/>
    </location>
</feature>
<evidence type="ECO:0000256" key="4">
    <source>
        <dbReference type="ARBA" id="ARBA00009461"/>
    </source>
</evidence>
<evidence type="ECO:0000256" key="3">
    <source>
        <dbReference type="ARBA" id="ARBA00004496"/>
    </source>
</evidence>
<comment type="caution">
    <text evidence="10">The sequence shown here is derived from an EMBL/GenBank/DDBJ whole genome shotgun (WGS) entry which is preliminary data.</text>
</comment>
<dbReference type="PANTHER" id="PTHR41391:SF1">
    <property type="entry name" value="RESTRICTION OF TELOMERE CAPPING PROTEIN 4"/>
    <property type="match status" value="1"/>
</dbReference>
<dbReference type="InterPro" id="IPR039024">
    <property type="entry name" value="RTC4"/>
</dbReference>
<evidence type="ECO:0000313" key="11">
    <source>
        <dbReference type="Proteomes" id="UP001222325"/>
    </source>
</evidence>
<organism evidence="10 11">
    <name type="scientific">Mycena belliarum</name>
    <dbReference type="NCBI Taxonomy" id="1033014"/>
    <lineage>
        <taxon>Eukaryota</taxon>
        <taxon>Fungi</taxon>
        <taxon>Dikarya</taxon>
        <taxon>Basidiomycota</taxon>
        <taxon>Agaricomycotina</taxon>
        <taxon>Agaricomycetes</taxon>
        <taxon>Agaricomycetidae</taxon>
        <taxon>Agaricales</taxon>
        <taxon>Marasmiineae</taxon>
        <taxon>Mycenaceae</taxon>
        <taxon>Mycena</taxon>
    </lineage>
</organism>
<accession>A0AAD6XJL2</accession>
<dbReference type="GO" id="GO:0005634">
    <property type="term" value="C:nucleus"/>
    <property type="evidence" value="ECO:0007669"/>
    <property type="project" value="UniProtKB-SubCell"/>
</dbReference>
<dbReference type="Pfam" id="PF14474">
    <property type="entry name" value="RTC4"/>
    <property type="match status" value="1"/>
</dbReference>
<evidence type="ECO:0000256" key="5">
    <source>
        <dbReference type="ARBA" id="ARBA00015162"/>
    </source>
</evidence>
<feature type="compositionally biased region" description="Acidic residues" evidence="8">
    <location>
        <begin position="169"/>
        <end position="196"/>
    </location>
</feature>
<dbReference type="GO" id="GO:0005737">
    <property type="term" value="C:cytoplasm"/>
    <property type="evidence" value="ECO:0007669"/>
    <property type="project" value="UniProtKB-SubCell"/>
</dbReference>
<name>A0AAD6XJL2_9AGAR</name>
<dbReference type="SMART" id="SM01312">
    <property type="entry name" value="RTC4"/>
    <property type="match status" value="1"/>
</dbReference>
<keyword evidence="7" id="KW-0539">Nucleus</keyword>
<evidence type="ECO:0000313" key="10">
    <source>
        <dbReference type="EMBL" id="KAJ7083130.1"/>
    </source>
</evidence>
<evidence type="ECO:0000256" key="1">
    <source>
        <dbReference type="ARBA" id="ARBA00002738"/>
    </source>
</evidence>
<feature type="region of interest" description="Disordered" evidence="8">
    <location>
        <begin position="1"/>
        <end position="65"/>
    </location>
</feature>
<comment type="function">
    <text evidence="1">May be involved in a process influencing telomere capping.</text>
</comment>
<feature type="region of interest" description="Disordered" evidence="8">
    <location>
        <begin position="157"/>
        <end position="208"/>
    </location>
</feature>
<evidence type="ECO:0000259" key="9">
    <source>
        <dbReference type="SMART" id="SM01312"/>
    </source>
</evidence>
<comment type="subcellular location">
    <subcellularLocation>
        <location evidence="3">Cytoplasm</location>
    </subcellularLocation>
    <subcellularLocation>
        <location evidence="2">Nucleus</location>
    </subcellularLocation>
</comment>
<feature type="compositionally biased region" description="Low complexity" evidence="8">
    <location>
        <begin position="230"/>
        <end position="240"/>
    </location>
</feature>
<feature type="region of interest" description="Disordered" evidence="8">
    <location>
        <begin position="225"/>
        <end position="268"/>
    </location>
</feature>
<dbReference type="EMBL" id="JARJCN010000042">
    <property type="protein sequence ID" value="KAJ7083130.1"/>
    <property type="molecule type" value="Genomic_DNA"/>
</dbReference>
<feature type="compositionally biased region" description="Basic and acidic residues" evidence="8">
    <location>
        <begin position="831"/>
        <end position="848"/>
    </location>
</feature>
<evidence type="ECO:0000256" key="8">
    <source>
        <dbReference type="SAM" id="MobiDB-lite"/>
    </source>
</evidence>
<dbReference type="Proteomes" id="UP001222325">
    <property type="component" value="Unassembled WGS sequence"/>
</dbReference>
<dbReference type="AlphaFoldDB" id="A0AAD6XJL2"/>
<feature type="compositionally biased region" description="Basic and acidic residues" evidence="8">
    <location>
        <begin position="10"/>
        <end position="27"/>
    </location>
</feature>
<evidence type="ECO:0000256" key="7">
    <source>
        <dbReference type="ARBA" id="ARBA00023242"/>
    </source>
</evidence>
<proteinExistence type="inferred from homology"/>
<sequence>MPSKKVRNSTAEEMHAMRDMIRKKDAEIAGLRRAAEEREAATKKPSRLIPKPKGQAGRPGSAGYNLQDEMTLANEGPRYFRLIASPIPSQRIIKDQTHQYLDVTKTISRQDKTRLDKAINLIARAAPFFKKFEGLWPIRDILATYLRNMQTRRRKDLNLESGKAPAEVVDQDDGEEDNDYADTDLNFDDMETDIDNETAPVPTRPGRKRTVDFRIADSDEEEELAVSVNKKSATTKASKSSIKEPARKKTKLNPVRSISPSPPPVPKKTAKALLNRSVLLPLSWSDLPSECPTVMCGQSLPVEPSAPILALFNRLQTLTEQVGPTGKGVAFLNLEICDAITHERSRDKHLEAGEENNWPNTIDFSALPQRVLDLRPNIIALLKSPKILGTSTSWTRFCDSIRYKIFAFCKSSSKIHFPGAFSVRCCGYYGPKGEFLINSTLVRLLSKNEENWSNELYATLNEIVSTDSDDFDRYDENSNLLNLKDFISFVLTPFTAALLISEDRGVSIEEADTIRDTSSKFGEVAHPENDDDTELDELPRPSSPFRTPSMLSRRKFFLRGWDALEPTGDIVPHVQALGRIAATFLAVEVNSEGGTRACAPALLGIRGCPALLCGVADALFHAFKGAMHGFWLQLWVIALGQTPPAAAAETGQHQSDAAPANVAAAAGNAAAATEKEFLPADHRLRRRGGQDGRRAWLRAADQVVALGQAVPGTAVDGNNAAAGGATRACACGAGRRRARRAAFRGPVAFDIYNELLDSARAASAHLDAISTTFAHALDVLPRATQAQPEDAPLSAASTVQHAAAPVPAPPAKQKKVRLPPGVVLGVTPAPDPERWLKKSERSNFGRKR</sequence>